<name>A0ABV9W1G4_9ACTN</name>
<protein>
    <recommendedName>
        <fullName evidence="3">Transposase</fullName>
    </recommendedName>
</protein>
<reference evidence="2" key="1">
    <citation type="journal article" date="2019" name="Int. J. Syst. Evol. Microbiol.">
        <title>The Global Catalogue of Microorganisms (GCM) 10K type strain sequencing project: providing services to taxonomists for standard genome sequencing and annotation.</title>
        <authorList>
            <consortium name="The Broad Institute Genomics Platform"/>
            <consortium name="The Broad Institute Genome Sequencing Center for Infectious Disease"/>
            <person name="Wu L."/>
            <person name="Ma J."/>
        </authorList>
    </citation>
    <scope>NUCLEOTIDE SEQUENCE [LARGE SCALE GENOMIC DNA]</scope>
    <source>
        <strain evidence="2">CGMCC 4.7152</strain>
    </source>
</reference>
<keyword evidence="2" id="KW-1185">Reference proteome</keyword>
<evidence type="ECO:0000313" key="1">
    <source>
        <dbReference type="EMBL" id="MFC5001854.1"/>
    </source>
</evidence>
<sequence>MAAIRNTAIGVLRLAGATNIAAANRHHARNANRPLALLGIT</sequence>
<dbReference type="Proteomes" id="UP001595912">
    <property type="component" value="Unassembled WGS sequence"/>
</dbReference>
<evidence type="ECO:0000313" key="2">
    <source>
        <dbReference type="Proteomes" id="UP001595912"/>
    </source>
</evidence>
<evidence type="ECO:0008006" key="3">
    <source>
        <dbReference type="Google" id="ProtNLM"/>
    </source>
</evidence>
<accession>A0ABV9W1G4</accession>
<dbReference type="RefSeq" id="WP_380119389.1">
    <property type="nucleotide sequence ID" value="NZ_JBHSIU010000040.1"/>
</dbReference>
<gene>
    <name evidence="1" type="ORF">ACFPIJ_28960</name>
</gene>
<dbReference type="EMBL" id="JBHSIU010000040">
    <property type="protein sequence ID" value="MFC5001854.1"/>
    <property type="molecule type" value="Genomic_DNA"/>
</dbReference>
<organism evidence="1 2">
    <name type="scientific">Dactylosporangium cerinum</name>
    <dbReference type="NCBI Taxonomy" id="1434730"/>
    <lineage>
        <taxon>Bacteria</taxon>
        <taxon>Bacillati</taxon>
        <taxon>Actinomycetota</taxon>
        <taxon>Actinomycetes</taxon>
        <taxon>Micromonosporales</taxon>
        <taxon>Micromonosporaceae</taxon>
        <taxon>Dactylosporangium</taxon>
    </lineage>
</organism>
<proteinExistence type="predicted"/>
<comment type="caution">
    <text evidence="1">The sequence shown here is derived from an EMBL/GenBank/DDBJ whole genome shotgun (WGS) entry which is preliminary data.</text>
</comment>